<dbReference type="Proteomes" id="UP000694580">
    <property type="component" value="Chromosome 2"/>
</dbReference>
<dbReference type="Ensembl" id="ENSDCDT00010013171.1">
    <property type="protein sequence ID" value="ENSDCDP00010012563.1"/>
    <property type="gene ID" value="ENSDCDG00010005635.1"/>
</dbReference>
<dbReference type="AlphaFoldDB" id="A0AAY4AUT4"/>
<gene>
    <name evidence="3" type="primary">CCDC191</name>
</gene>
<feature type="coiled-coil region" evidence="1">
    <location>
        <begin position="361"/>
        <end position="388"/>
    </location>
</feature>
<proteinExistence type="predicted"/>
<evidence type="ECO:0000256" key="1">
    <source>
        <dbReference type="SAM" id="Coils"/>
    </source>
</evidence>
<reference evidence="3" key="3">
    <citation type="submission" date="2025-09" db="UniProtKB">
        <authorList>
            <consortium name="Ensembl"/>
        </authorList>
    </citation>
    <scope>IDENTIFICATION</scope>
</reference>
<evidence type="ECO:0000256" key="2">
    <source>
        <dbReference type="SAM" id="MobiDB-lite"/>
    </source>
</evidence>
<protein>
    <submittedName>
        <fullName evidence="3">Uncharacterized protein</fullName>
    </submittedName>
</protein>
<dbReference type="GeneTree" id="ENSGT00940000154110"/>
<sequence>MHKTTAKQKRSAECHSENFSLLIILIQVQLNNNDIEHWMKRVEKASEFAVAKVFSQKKSHNGIRSQAVALQSTEQLLDHDEAYGEAHSLLNDWMNKKLRLDLEMDEEEDSLIGFVRADNVESGMMDKADAVHFDKFDDMCTHLEQEEESSMVHSFLQDLMESDVISSSTAQELRLDSDREQGKRRDPALSMEVRHRQVKENRLKREAQLEKQRRARLVKREAYEEARRWEEEQQRMRRQEARRQEELLQQEVVRIRREMEDKRSLEQTAQIIEKETQERKKEVQKVRTPTAVEHQWQKDSKHQLKLQVVEARVYMLNLQCIQKHFSAWYSVLLERRLRMGKAAALCDWRRQLRAWRSWRALVWAQREKKEAERTEQELRRENRLSQVATESDRKRLLRRCFSDWRLWRRMEYERRTILAQQEQTKLKMAALIIAAASGNLGAMPPADPPKSEPGTPCKQVVSETATRCRSSPYAGSTLSRSSSQVIQAWQVTRKHAALTASELRRAKAGSQAEDHGSPLPCSANARGGRFEHRHAAQQQTIIHQQKLLREQQEQIAQLREEQRLLALRQQAVRGSQLGHTQHSRPGLSAPHGRSPEKDSLFTLTPKKHVTPLCVSAMEERAAQRAERRREVEERKRLKEEERLVRLKVMVLHECLRAMCSQRELEKQMRLEKEKKLLHHAGQHYHRTLLLRRGLAPWKSFVAQSQANMQLAMDHHQQSALKQCFLSWQSSARESAAEKEARADMLYERILLRRGLYGWLRMKDYRSILEEQAEEFNRMRTLRKVFLAFLHQVTIERMIGWDLEQKAEQHNMRRVSRSCFQAWRHLPALLKEERVREARREKLRRKVAEILPDFCSSPREAFWGTTTADCL</sequence>
<dbReference type="PANTHER" id="PTHR22028">
    <property type="entry name" value="SFI1 SPINDLE BODY DOMAIN-CONTAINING PROTEIN-RELATED"/>
    <property type="match status" value="1"/>
</dbReference>
<name>A0AAY4AUT4_9TELE</name>
<accession>A0AAY4AUT4</accession>
<feature type="coiled-coil region" evidence="1">
    <location>
        <begin position="200"/>
        <end position="282"/>
    </location>
</feature>
<keyword evidence="1" id="KW-0175">Coiled coil</keyword>
<dbReference type="PANTHER" id="PTHR22028:SF5">
    <property type="entry name" value="COILED-COIL DOMAIN-CONTAINING PROTEIN 191"/>
    <property type="match status" value="1"/>
</dbReference>
<reference evidence="3" key="2">
    <citation type="submission" date="2025-08" db="UniProtKB">
        <authorList>
            <consortium name="Ensembl"/>
        </authorList>
    </citation>
    <scope>IDENTIFICATION</scope>
</reference>
<evidence type="ECO:0000313" key="4">
    <source>
        <dbReference type="Proteomes" id="UP000694580"/>
    </source>
</evidence>
<organism evidence="3 4">
    <name type="scientific">Denticeps clupeoides</name>
    <name type="common">denticle herring</name>
    <dbReference type="NCBI Taxonomy" id="299321"/>
    <lineage>
        <taxon>Eukaryota</taxon>
        <taxon>Metazoa</taxon>
        <taxon>Chordata</taxon>
        <taxon>Craniata</taxon>
        <taxon>Vertebrata</taxon>
        <taxon>Euteleostomi</taxon>
        <taxon>Actinopterygii</taxon>
        <taxon>Neopterygii</taxon>
        <taxon>Teleostei</taxon>
        <taxon>Clupei</taxon>
        <taxon>Clupeiformes</taxon>
        <taxon>Denticipitoidei</taxon>
        <taxon>Denticipitidae</taxon>
        <taxon>Denticeps</taxon>
    </lineage>
</organism>
<evidence type="ECO:0000313" key="3">
    <source>
        <dbReference type="Ensembl" id="ENSDCDP00010012563.1"/>
    </source>
</evidence>
<reference evidence="3 4" key="1">
    <citation type="submission" date="2020-06" db="EMBL/GenBank/DDBJ databases">
        <authorList>
            <consortium name="Wellcome Sanger Institute Data Sharing"/>
        </authorList>
    </citation>
    <scope>NUCLEOTIDE SEQUENCE [LARGE SCALE GENOMIC DNA]</scope>
</reference>
<feature type="coiled-coil region" evidence="1">
    <location>
        <begin position="614"/>
        <end position="642"/>
    </location>
</feature>
<feature type="region of interest" description="Disordered" evidence="2">
    <location>
        <begin position="167"/>
        <end position="187"/>
    </location>
</feature>
<feature type="coiled-coil region" evidence="1">
    <location>
        <begin position="541"/>
        <end position="568"/>
    </location>
</feature>
<feature type="compositionally biased region" description="Basic and acidic residues" evidence="2">
    <location>
        <begin position="173"/>
        <end position="187"/>
    </location>
</feature>
<feature type="region of interest" description="Disordered" evidence="2">
    <location>
        <begin position="574"/>
        <end position="596"/>
    </location>
</feature>
<keyword evidence="4" id="KW-1185">Reference proteome</keyword>
<dbReference type="InterPro" id="IPR052270">
    <property type="entry name" value="CACF_protein"/>
</dbReference>